<dbReference type="Pfam" id="PF23156">
    <property type="entry name" value="DUF7054"/>
    <property type="match status" value="1"/>
</dbReference>
<evidence type="ECO:0000313" key="3">
    <source>
        <dbReference type="RefSeq" id="XP_018808651.1"/>
    </source>
</evidence>
<dbReference type="OrthoDB" id="651546at2759"/>
<dbReference type="GeneID" id="108981855"/>
<feature type="domain" description="DUF7054" evidence="1">
    <location>
        <begin position="63"/>
        <end position="146"/>
    </location>
</feature>
<reference evidence="3" key="1">
    <citation type="submission" date="2025-08" db="UniProtKB">
        <authorList>
            <consortium name="RefSeq"/>
        </authorList>
    </citation>
    <scope>IDENTIFICATION</scope>
    <source>
        <tissue evidence="3">Leaves</tissue>
    </source>
</reference>
<name>A0A2I4DNC5_JUGRE</name>
<dbReference type="InterPro" id="IPR040358">
    <property type="entry name" value="At4g22758-like"/>
</dbReference>
<organism evidence="2 3">
    <name type="scientific">Juglans regia</name>
    <name type="common">English walnut</name>
    <dbReference type="NCBI Taxonomy" id="51240"/>
    <lineage>
        <taxon>Eukaryota</taxon>
        <taxon>Viridiplantae</taxon>
        <taxon>Streptophyta</taxon>
        <taxon>Embryophyta</taxon>
        <taxon>Tracheophyta</taxon>
        <taxon>Spermatophyta</taxon>
        <taxon>Magnoliopsida</taxon>
        <taxon>eudicotyledons</taxon>
        <taxon>Gunneridae</taxon>
        <taxon>Pentapetalae</taxon>
        <taxon>rosids</taxon>
        <taxon>fabids</taxon>
        <taxon>Fagales</taxon>
        <taxon>Juglandaceae</taxon>
        <taxon>Juglans</taxon>
    </lineage>
</organism>
<accession>A0A2I4DNC5</accession>
<dbReference type="KEGG" id="jre:108981855"/>
<evidence type="ECO:0000259" key="1">
    <source>
        <dbReference type="Pfam" id="PF23156"/>
    </source>
</evidence>
<dbReference type="RefSeq" id="XP_018808651.1">
    <property type="nucleotide sequence ID" value="XM_018953106.2"/>
</dbReference>
<dbReference type="Gramene" id="Jr09_12180_p1">
    <property type="protein sequence ID" value="cds.Jr09_12180_p1"/>
    <property type="gene ID" value="Jr09_12180"/>
</dbReference>
<evidence type="ECO:0000313" key="2">
    <source>
        <dbReference type="Proteomes" id="UP000235220"/>
    </source>
</evidence>
<gene>
    <name evidence="3" type="primary">LOC108981855</name>
</gene>
<keyword evidence="2" id="KW-1185">Reference proteome</keyword>
<dbReference type="PANTHER" id="PTHR33270:SF7">
    <property type="entry name" value="SNRNP25 UBIQUITIN-LIKE DOMAIN-CONTAINING PROTEIN"/>
    <property type="match status" value="1"/>
</dbReference>
<dbReference type="Proteomes" id="UP000235220">
    <property type="component" value="Chromosome 9"/>
</dbReference>
<dbReference type="AlphaFoldDB" id="A0A2I4DNC5"/>
<proteinExistence type="predicted"/>
<dbReference type="STRING" id="51240.A0A2I4DNC5"/>
<protein>
    <submittedName>
        <fullName evidence="3">Uncharacterized protein At4g22758-like</fullName>
    </submittedName>
</protein>
<dbReference type="InterPro" id="IPR055482">
    <property type="entry name" value="DUF7054"/>
</dbReference>
<dbReference type="PANTHER" id="PTHR33270">
    <property type="entry name" value="BNAC05G50380D PROTEIN"/>
    <property type="match status" value="1"/>
</dbReference>
<sequence length="179" mass="20272">MTSPSLTLHRRPNVFRIPSTSYRSLQTFPLERHSDIVRRPGGLITVPRRLKSAPATRGSLGRPTKLLLNVTIERSLGPVQVVMLPENTILDLIKEVLEIYDREKRRPLLPKIDPPSFELHYSQFSLESLKPEEKLINLGSRNFFLCLKQSTSTGSTFSEKADDATEAAFPLAKLMDFLL</sequence>